<dbReference type="EMBL" id="JABSNW010000001">
    <property type="protein sequence ID" value="KAL2890722.1"/>
    <property type="molecule type" value="Genomic_DNA"/>
</dbReference>
<proteinExistence type="predicted"/>
<dbReference type="Proteomes" id="UP001610728">
    <property type="component" value="Unassembled WGS sequence"/>
</dbReference>
<keyword evidence="2" id="KW-1185">Reference proteome</keyword>
<comment type="caution">
    <text evidence="1">The sequence shown here is derived from an EMBL/GenBank/DDBJ whole genome shotgun (WGS) entry which is preliminary data.</text>
</comment>
<protein>
    <submittedName>
        <fullName evidence="1">Uncharacterized protein</fullName>
    </submittedName>
</protein>
<dbReference type="GeneID" id="98114326"/>
<dbReference type="RefSeq" id="XP_070861902.1">
    <property type="nucleotide sequence ID" value="XM_071006113.1"/>
</dbReference>
<gene>
    <name evidence="1" type="ORF">HOO65_010080</name>
</gene>
<accession>A0ABR4MR18</accession>
<reference evidence="1 2" key="1">
    <citation type="submission" date="2020-05" db="EMBL/GenBank/DDBJ databases">
        <title>Ceratocystis lukuohia genome.</title>
        <authorList>
            <person name="Harrington T.C."/>
            <person name="Kim K."/>
            <person name="Mayers C.G."/>
        </authorList>
    </citation>
    <scope>NUCLEOTIDE SEQUENCE [LARGE SCALE GENOMIC DNA]</scope>
    <source>
        <strain evidence="1 2">C4212</strain>
    </source>
</reference>
<sequence>MNTSTGAADNCDQPIVLQPSEPTVAIAASQHGMTMEDTLVKALEVLDQELPWNSFPGPLHLQGFLKNMVDHGVVEDPIKVSHSPLQFNVFEMLSFEIVFFNRPHWQITPPSTIDVDDGTLQDSSKPSQIKVLEPEGKRCQCPAIVDIETYNEKSSFQFRDLEPSAPFQKKPWLA</sequence>
<organism evidence="1 2">
    <name type="scientific">Ceratocystis lukuohia</name>
    <dbReference type="NCBI Taxonomy" id="2019550"/>
    <lineage>
        <taxon>Eukaryota</taxon>
        <taxon>Fungi</taxon>
        <taxon>Dikarya</taxon>
        <taxon>Ascomycota</taxon>
        <taxon>Pezizomycotina</taxon>
        <taxon>Sordariomycetes</taxon>
        <taxon>Hypocreomycetidae</taxon>
        <taxon>Microascales</taxon>
        <taxon>Ceratocystidaceae</taxon>
        <taxon>Ceratocystis</taxon>
    </lineage>
</organism>
<evidence type="ECO:0000313" key="1">
    <source>
        <dbReference type="EMBL" id="KAL2890722.1"/>
    </source>
</evidence>
<evidence type="ECO:0000313" key="2">
    <source>
        <dbReference type="Proteomes" id="UP001610728"/>
    </source>
</evidence>
<name>A0ABR4MR18_9PEZI</name>